<organism evidence="4 5">
    <name type="scientific">Gordonia effusa NBRC 100432</name>
    <dbReference type="NCBI Taxonomy" id="1077974"/>
    <lineage>
        <taxon>Bacteria</taxon>
        <taxon>Bacillati</taxon>
        <taxon>Actinomycetota</taxon>
        <taxon>Actinomycetes</taxon>
        <taxon>Mycobacteriales</taxon>
        <taxon>Gordoniaceae</taxon>
        <taxon>Gordonia</taxon>
    </lineage>
</organism>
<keyword evidence="5" id="KW-1185">Reference proteome</keyword>
<sequence length="186" mass="19797">MTSTERSDWLAGERAELAAGRILDIAERLFVDDGVNAVTMRQVATAVGCSRATLYRYFPSREALQLAYVDRVSRQVARQVADAVGEAVGDERVIVAITTALAGVRANPALLAWFTPDAAGTATDLALISPAVEHLVADFLGGSSSTPNGHLRAQWLVRVIVSLLTSPGESPAAEEQLLRAFVLPVL</sequence>
<dbReference type="InterPro" id="IPR050109">
    <property type="entry name" value="HTH-type_TetR-like_transc_reg"/>
</dbReference>
<dbReference type="Gene3D" id="1.10.357.10">
    <property type="entry name" value="Tetracycline Repressor, domain 2"/>
    <property type="match status" value="1"/>
</dbReference>
<proteinExistence type="predicted"/>
<dbReference type="PANTHER" id="PTHR30055">
    <property type="entry name" value="HTH-TYPE TRANSCRIPTIONAL REGULATOR RUTR"/>
    <property type="match status" value="1"/>
</dbReference>
<evidence type="ECO:0000313" key="4">
    <source>
        <dbReference type="EMBL" id="GAB17850.1"/>
    </source>
</evidence>
<dbReference type="RefSeq" id="WP_007317187.1">
    <property type="nucleotide sequence ID" value="NZ_BAEH01000041.1"/>
</dbReference>
<dbReference type="SUPFAM" id="SSF46689">
    <property type="entry name" value="Homeodomain-like"/>
    <property type="match status" value="1"/>
</dbReference>
<dbReference type="InterPro" id="IPR001647">
    <property type="entry name" value="HTH_TetR"/>
</dbReference>
<dbReference type="OrthoDB" id="4541857at2"/>
<dbReference type="PANTHER" id="PTHR30055:SF200">
    <property type="entry name" value="HTH-TYPE TRANSCRIPTIONAL REPRESSOR BDCR"/>
    <property type="match status" value="1"/>
</dbReference>
<evidence type="ECO:0000256" key="2">
    <source>
        <dbReference type="PROSITE-ProRule" id="PRU00335"/>
    </source>
</evidence>
<evidence type="ECO:0000259" key="3">
    <source>
        <dbReference type="PROSITE" id="PS50977"/>
    </source>
</evidence>
<dbReference type="PRINTS" id="PR00455">
    <property type="entry name" value="HTHTETR"/>
</dbReference>
<dbReference type="GO" id="GO:0003700">
    <property type="term" value="F:DNA-binding transcription factor activity"/>
    <property type="evidence" value="ECO:0007669"/>
    <property type="project" value="TreeGrafter"/>
</dbReference>
<dbReference type="EMBL" id="BAEH01000041">
    <property type="protein sequence ID" value="GAB17850.1"/>
    <property type="molecule type" value="Genomic_DNA"/>
</dbReference>
<feature type="domain" description="HTH tetR-type" evidence="3">
    <location>
        <begin position="16"/>
        <end position="76"/>
    </location>
</feature>
<keyword evidence="1 2" id="KW-0238">DNA-binding</keyword>
<dbReference type="eggNOG" id="COG1309">
    <property type="taxonomic scope" value="Bacteria"/>
</dbReference>
<gene>
    <name evidence="4" type="ORF">GOEFS_041_00040</name>
</gene>
<dbReference type="InterPro" id="IPR009057">
    <property type="entry name" value="Homeodomain-like_sf"/>
</dbReference>
<accession>H0QYE9</accession>
<evidence type="ECO:0000313" key="5">
    <source>
        <dbReference type="Proteomes" id="UP000035034"/>
    </source>
</evidence>
<dbReference type="Pfam" id="PF00440">
    <property type="entry name" value="TetR_N"/>
    <property type="match status" value="1"/>
</dbReference>
<dbReference type="Proteomes" id="UP000035034">
    <property type="component" value="Unassembled WGS sequence"/>
</dbReference>
<dbReference type="PROSITE" id="PS50977">
    <property type="entry name" value="HTH_TETR_2"/>
    <property type="match status" value="1"/>
</dbReference>
<feature type="DNA-binding region" description="H-T-H motif" evidence="2">
    <location>
        <begin position="39"/>
        <end position="58"/>
    </location>
</feature>
<evidence type="ECO:0000256" key="1">
    <source>
        <dbReference type="ARBA" id="ARBA00023125"/>
    </source>
</evidence>
<name>H0QYE9_9ACTN</name>
<comment type="caution">
    <text evidence="4">The sequence shown here is derived from an EMBL/GenBank/DDBJ whole genome shotgun (WGS) entry which is preliminary data.</text>
</comment>
<protein>
    <submittedName>
        <fullName evidence="4">Putative TetR family transcriptional regulator</fullName>
    </submittedName>
</protein>
<dbReference type="AlphaFoldDB" id="H0QYE9"/>
<dbReference type="GO" id="GO:0000976">
    <property type="term" value="F:transcription cis-regulatory region binding"/>
    <property type="evidence" value="ECO:0007669"/>
    <property type="project" value="TreeGrafter"/>
</dbReference>
<dbReference type="STRING" id="1077974.GOEFS_041_00040"/>
<reference evidence="4 5" key="1">
    <citation type="submission" date="2011-12" db="EMBL/GenBank/DDBJ databases">
        <title>Whole genome shotgun sequence of Gordonia effusa NBRC 100432.</title>
        <authorList>
            <person name="Yoshida I."/>
            <person name="Takarada H."/>
            <person name="Hosoyama A."/>
            <person name="Tsuchikane K."/>
            <person name="Katsumata H."/>
            <person name="Yamazaki S."/>
            <person name="Fujita N."/>
        </authorList>
    </citation>
    <scope>NUCLEOTIDE SEQUENCE [LARGE SCALE GENOMIC DNA]</scope>
    <source>
        <strain evidence="4 5">NBRC 100432</strain>
    </source>
</reference>